<sequence>MLFVSFVAISFPVIRALLLDAAGTLIDLAEPVGEVYARILSRHGIELPAAELERRFRRSFATLPPPDFARAPTGDEAERAWWRSLVETALDRPLADDAFAALFDHYAQPEAWTVFPEVAEVLERARTLGWKLAVVSNFDRRLHAILAGHGLAGHFEAIISSADAAARKPEPAIFHHALRQLGVAPEQALHAGDSLPLDVEAAVSCGIRAIHIDRPLTTLRAVFEGS</sequence>
<dbReference type="NCBIfam" id="TIGR02252">
    <property type="entry name" value="DREG-2"/>
    <property type="match status" value="1"/>
</dbReference>
<dbReference type="PANTHER" id="PTHR46649:SF4">
    <property type="entry name" value="HALOACID DEHALOGENASE-LIKE HYDROLASE (HAD) SUPERFAMILY PROTEIN"/>
    <property type="match status" value="1"/>
</dbReference>
<proteinExistence type="predicted"/>
<evidence type="ECO:0000313" key="1">
    <source>
        <dbReference type="EMBL" id="GAA5484247.1"/>
    </source>
</evidence>
<dbReference type="PRINTS" id="PR00413">
    <property type="entry name" value="HADHALOGNASE"/>
</dbReference>
<dbReference type="SFLD" id="SFLDG01129">
    <property type="entry name" value="C1.5:_HAD__Beta-PGM__Phosphata"/>
    <property type="match status" value="1"/>
</dbReference>
<dbReference type="Gene3D" id="1.10.150.720">
    <property type="entry name" value="Haloacid dehalogenase-like hydrolase"/>
    <property type="match status" value="1"/>
</dbReference>
<name>A0ABP9UU43_9BACT</name>
<dbReference type="InterPro" id="IPR023214">
    <property type="entry name" value="HAD_sf"/>
</dbReference>
<protein>
    <submittedName>
        <fullName evidence="1">Phosphoglycolate phosphatase</fullName>
    </submittedName>
</protein>
<dbReference type="Proteomes" id="UP001476282">
    <property type="component" value="Unassembled WGS sequence"/>
</dbReference>
<accession>A0ABP9UU43</accession>
<reference evidence="1 2" key="1">
    <citation type="submission" date="2024-02" db="EMBL/GenBank/DDBJ databases">
        <title>Haloferula sargassicola NBRC 104335.</title>
        <authorList>
            <person name="Ichikawa N."/>
            <person name="Katano-Makiyama Y."/>
            <person name="Hidaka K."/>
        </authorList>
    </citation>
    <scope>NUCLEOTIDE SEQUENCE [LARGE SCALE GENOMIC DNA]</scope>
    <source>
        <strain evidence="1 2">NBRC 104335</strain>
    </source>
</reference>
<gene>
    <name evidence="1" type="primary">gph_5</name>
    <name evidence="1" type="ORF">Hsar01_03489</name>
</gene>
<comment type="caution">
    <text evidence="1">The sequence shown here is derived from an EMBL/GenBank/DDBJ whole genome shotgun (WGS) entry which is preliminary data.</text>
</comment>
<dbReference type="PANTHER" id="PTHR46649">
    <property type="match status" value="1"/>
</dbReference>
<dbReference type="SUPFAM" id="SSF56784">
    <property type="entry name" value="HAD-like"/>
    <property type="match status" value="1"/>
</dbReference>
<dbReference type="InterPro" id="IPR011949">
    <property type="entry name" value="HAD-SF_hydro_IA_REG-2-like"/>
</dbReference>
<keyword evidence="2" id="KW-1185">Reference proteome</keyword>
<dbReference type="InterPro" id="IPR006439">
    <property type="entry name" value="HAD-SF_hydro_IA"/>
</dbReference>
<dbReference type="EMBL" id="BAABRI010000022">
    <property type="protein sequence ID" value="GAA5484247.1"/>
    <property type="molecule type" value="Genomic_DNA"/>
</dbReference>
<organism evidence="1 2">
    <name type="scientific">Haloferula sargassicola</name>
    <dbReference type="NCBI Taxonomy" id="490096"/>
    <lineage>
        <taxon>Bacteria</taxon>
        <taxon>Pseudomonadati</taxon>
        <taxon>Verrucomicrobiota</taxon>
        <taxon>Verrucomicrobiia</taxon>
        <taxon>Verrucomicrobiales</taxon>
        <taxon>Verrucomicrobiaceae</taxon>
        <taxon>Haloferula</taxon>
    </lineage>
</organism>
<dbReference type="InterPro" id="IPR036412">
    <property type="entry name" value="HAD-like_sf"/>
</dbReference>
<dbReference type="InterPro" id="IPR044924">
    <property type="entry name" value="HAD-SF_hydro_IA_REG-2-like_cap"/>
</dbReference>
<dbReference type="NCBIfam" id="TIGR01549">
    <property type="entry name" value="HAD-SF-IA-v1"/>
    <property type="match status" value="1"/>
</dbReference>
<dbReference type="Pfam" id="PF00702">
    <property type="entry name" value="Hydrolase"/>
    <property type="match status" value="1"/>
</dbReference>
<dbReference type="Gene3D" id="3.40.50.1000">
    <property type="entry name" value="HAD superfamily/HAD-like"/>
    <property type="match status" value="1"/>
</dbReference>
<dbReference type="SFLD" id="SFLDS00003">
    <property type="entry name" value="Haloacid_Dehalogenase"/>
    <property type="match status" value="1"/>
</dbReference>
<dbReference type="NCBIfam" id="TIGR01509">
    <property type="entry name" value="HAD-SF-IA-v3"/>
    <property type="match status" value="1"/>
</dbReference>
<evidence type="ECO:0000313" key="2">
    <source>
        <dbReference type="Proteomes" id="UP001476282"/>
    </source>
</evidence>